<gene>
    <name evidence="1" type="primary">orf15</name>
</gene>
<reference evidence="1" key="1">
    <citation type="journal article" date="2020" name="Front. Microbiol.">
        <title>Characterization of Two Mitochondrial Genomes and Gene Expression Analysis Reveal Clues for Variations, Evolution, and Large-Sclerotium Formation in Medical Fungus Wolfiporia cocos.</title>
        <authorList>
            <person name="Chen M."/>
            <person name="Chen N."/>
            <person name="Wu T."/>
            <person name="Bian Y."/>
            <person name="Deng Y."/>
            <person name="Xu Z."/>
        </authorList>
    </citation>
    <scope>NUCLEOTIDE SEQUENCE</scope>
    <source>
        <strain evidence="1">BL16</strain>
    </source>
</reference>
<dbReference type="SUPFAM" id="SSF64496">
    <property type="entry name" value="DNA-binding domain of intron-encoded endonucleases"/>
    <property type="match status" value="1"/>
</dbReference>
<organism evidence="1">
    <name type="scientific">Wolfiporia cocos</name>
    <dbReference type="NCBI Taxonomy" id="81056"/>
    <lineage>
        <taxon>Eukaryota</taxon>
        <taxon>Fungi</taxon>
        <taxon>Dikarya</taxon>
        <taxon>Basidiomycota</taxon>
        <taxon>Agaricomycotina</taxon>
        <taxon>Agaricomycetes</taxon>
        <taxon>Polyporales</taxon>
        <taxon>Phaeolaceae</taxon>
        <taxon>Wolfiporia</taxon>
    </lineage>
</organism>
<protein>
    <submittedName>
        <fullName evidence="1">Uncharacterized protein</fullName>
    </submittedName>
</protein>
<dbReference type="AlphaFoldDB" id="A0A7G7YDS9"/>
<evidence type="ECO:0000313" key="1">
    <source>
        <dbReference type="EMBL" id="QNH92649.1"/>
    </source>
</evidence>
<accession>A0A7G7YDS9</accession>
<name>A0A7G7YDS9_9APHY</name>
<geneLocation type="mitochondrion" evidence="1"/>
<dbReference type="GeneID" id="59143130"/>
<proteinExistence type="predicted"/>
<dbReference type="EMBL" id="MT079861">
    <property type="protein sequence ID" value="QNH92649.1"/>
    <property type="molecule type" value="Genomic_DNA"/>
</dbReference>
<dbReference type="RefSeq" id="YP_009926591.1">
    <property type="nucleotide sequence ID" value="NC_050681.1"/>
</dbReference>
<sequence length="182" mass="20388">MQELDTSYNMQKYSNYGGGPNKGATGIVRDEAFRNKVSHRTESHQGRTYSDYTNDLHRNNMLGKSYSDETRAKMSQSSGGVLIHYYSYESNIFGTFITKTAAAQTLGVSIRTISRWCEIRLPKVTKPRLLVLLVLCAFCFLLPHRCCAGASSDRIRIITEGGFENVILGYTPILLSEVSKTI</sequence>
<keyword evidence="1" id="KW-0496">Mitochondrion</keyword>